<evidence type="ECO:0000313" key="3">
    <source>
        <dbReference type="Proteomes" id="UP000663829"/>
    </source>
</evidence>
<dbReference type="Proteomes" id="UP000663829">
    <property type="component" value="Unassembled WGS sequence"/>
</dbReference>
<dbReference type="AlphaFoldDB" id="A0A814X9Q5"/>
<accession>A0A814X9Q5</accession>
<organism evidence="1 3">
    <name type="scientific">Didymodactylos carnosus</name>
    <dbReference type="NCBI Taxonomy" id="1234261"/>
    <lineage>
        <taxon>Eukaryota</taxon>
        <taxon>Metazoa</taxon>
        <taxon>Spiralia</taxon>
        <taxon>Gnathifera</taxon>
        <taxon>Rotifera</taxon>
        <taxon>Eurotatoria</taxon>
        <taxon>Bdelloidea</taxon>
        <taxon>Philodinida</taxon>
        <taxon>Philodinidae</taxon>
        <taxon>Didymodactylos</taxon>
    </lineage>
</organism>
<reference evidence="1" key="1">
    <citation type="submission" date="2021-02" db="EMBL/GenBank/DDBJ databases">
        <authorList>
            <person name="Nowell W R."/>
        </authorList>
    </citation>
    <scope>NUCLEOTIDE SEQUENCE</scope>
</reference>
<dbReference type="EMBL" id="CAJOBC010009028">
    <property type="protein sequence ID" value="CAF3977381.1"/>
    <property type="molecule type" value="Genomic_DNA"/>
</dbReference>
<dbReference type="EMBL" id="CAJNOQ010009027">
    <property type="protein sequence ID" value="CAF1213443.1"/>
    <property type="molecule type" value="Genomic_DNA"/>
</dbReference>
<sequence length="161" mass="19157">MFDRIEKTPRVVQHNRTDIQRKFESNNHDQRNGTTRLRSPIRDIIRQMSVKYSRLKGRKNIVSTDNLQTWCNQYLNYLSSDKLHDVFVLYYEAIDINHIFIYITTPILLSTCKYSSILAFVTYKITWNELPLLIFETSDFNRHFHPLGLCLISTDGFSKYI</sequence>
<evidence type="ECO:0000313" key="1">
    <source>
        <dbReference type="EMBL" id="CAF1213443.1"/>
    </source>
</evidence>
<gene>
    <name evidence="1" type="ORF">GPM918_LOCUS24330</name>
    <name evidence="2" type="ORF">SRO942_LOCUS24329</name>
</gene>
<proteinExistence type="predicted"/>
<evidence type="ECO:0000313" key="2">
    <source>
        <dbReference type="EMBL" id="CAF3977381.1"/>
    </source>
</evidence>
<keyword evidence="3" id="KW-1185">Reference proteome</keyword>
<protein>
    <submittedName>
        <fullName evidence="1">Uncharacterized protein</fullName>
    </submittedName>
</protein>
<dbReference type="Proteomes" id="UP000681722">
    <property type="component" value="Unassembled WGS sequence"/>
</dbReference>
<comment type="caution">
    <text evidence="1">The sequence shown here is derived from an EMBL/GenBank/DDBJ whole genome shotgun (WGS) entry which is preliminary data.</text>
</comment>
<name>A0A814X9Q5_9BILA</name>
<dbReference type="OrthoDB" id="116498at2759"/>